<feature type="chain" id="PRO_5004834613" evidence="1">
    <location>
        <begin position="19"/>
        <end position="370"/>
    </location>
</feature>
<evidence type="ECO:0000313" key="2">
    <source>
        <dbReference type="EMBL" id="ETS85599.1"/>
    </source>
</evidence>
<keyword evidence="3" id="KW-1185">Reference proteome</keyword>
<dbReference type="GeneID" id="19268637"/>
<accession>W3XHW9</accession>
<protein>
    <submittedName>
        <fullName evidence="2">Uncharacterized protein</fullName>
    </submittedName>
</protein>
<dbReference type="Proteomes" id="UP000030651">
    <property type="component" value="Unassembled WGS sequence"/>
</dbReference>
<keyword evidence="1" id="KW-0732">Signal</keyword>
<dbReference type="HOGENOM" id="CLU_748229_0_0_1"/>
<gene>
    <name evidence="2" type="ORF">PFICI_03624</name>
</gene>
<dbReference type="KEGG" id="pfy:PFICI_03624"/>
<dbReference type="RefSeq" id="XP_007830396.1">
    <property type="nucleotide sequence ID" value="XM_007832205.1"/>
</dbReference>
<reference evidence="3" key="1">
    <citation type="journal article" date="2015" name="BMC Genomics">
        <title>Genomic and transcriptomic analysis of the endophytic fungus Pestalotiopsis fici reveals its lifestyle and high potential for synthesis of natural products.</title>
        <authorList>
            <person name="Wang X."/>
            <person name="Zhang X."/>
            <person name="Liu L."/>
            <person name="Xiang M."/>
            <person name="Wang W."/>
            <person name="Sun X."/>
            <person name="Che Y."/>
            <person name="Guo L."/>
            <person name="Liu G."/>
            <person name="Guo L."/>
            <person name="Wang C."/>
            <person name="Yin W.B."/>
            <person name="Stadler M."/>
            <person name="Zhang X."/>
            <person name="Liu X."/>
        </authorList>
    </citation>
    <scope>NUCLEOTIDE SEQUENCE [LARGE SCALE GENOMIC DNA]</scope>
    <source>
        <strain evidence="3">W106-1 / CGMCC3.15140</strain>
    </source>
</reference>
<organism evidence="2 3">
    <name type="scientific">Pestalotiopsis fici (strain W106-1 / CGMCC3.15140)</name>
    <dbReference type="NCBI Taxonomy" id="1229662"/>
    <lineage>
        <taxon>Eukaryota</taxon>
        <taxon>Fungi</taxon>
        <taxon>Dikarya</taxon>
        <taxon>Ascomycota</taxon>
        <taxon>Pezizomycotina</taxon>
        <taxon>Sordariomycetes</taxon>
        <taxon>Xylariomycetidae</taxon>
        <taxon>Amphisphaeriales</taxon>
        <taxon>Sporocadaceae</taxon>
        <taxon>Pestalotiopsis</taxon>
    </lineage>
</organism>
<evidence type="ECO:0000313" key="3">
    <source>
        <dbReference type="Proteomes" id="UP000030651"/>
    </source>
</evidence>
<sequence>MNSRTFIFLLITVGRSIAKQHRVHHHHNDHGYQTLLPVQDTTTPLSTPTALTTGTTTTTSSITLTKTIIVSQPTRGAPPTGSTFAIRDALQERELLVTYLQSEVVGDIEGFTLFSDIPDIENQQRYILNDKGNLIHVATGWVAHGDDLVGHRFENPKTPDDALSSPACICAVDPVTSQLTCSCGSATKVCMDTSSSSTTPCTEQDISDTWAEVSWYVFPDDPSVTTGISPTATPSPPPEDRQFLLESANSEYLLVVVDHTPFLVLEDSNSTTGLDVIFGIDDDGAWINVATGDIAASNPEFTTGPISFWSREDMARLGLKPSTCDVVDQSGSVGFHCNNRRFCATEWGLFYCYGTRPDDNVVHLYSGLEI</sequence>
<dbReference type="AlphaFoldDB" id="W3XHW9"/>
<dbReference type="OrthoDB" id="10482229at2759"/>
<evidence type="ECO:0000256" key="1">
    <source>
        <dbReference type="SAM" id="SignalP"/>
    </source>
</evidence>
<dbReference type="InParanoid" id="W3XHW9"/>
<feature type="signal peptide" evidence="1">
    <location>
        <begin position="1"/>
        <end position="18"/>
    </location>
</feature>
<dbReference type="EMBL" id="KI912110">
    <property type="protein sequence ID" value="ETS85599.1"/>
    <property type="molecule type" value="Genomic_DNA"/>
</dbReference>
<proteinExistence type="predicted"/>
<name>W3XHW9_PESFW</name>